<dbReference type="RefSeq" id="XP_055866301.1">
    <property type="nucleotide sequence ID" value="XM_056010326.1"/>
</dbReference>
<evidence type="ECO:0000313" key="4">
    <source>
        <dbReference type="RefSeq" id="XP_055866300.1"/>
    </source>
</evidence>
<name>A0A9W2YUK8_BIOGL</name>
<feature type="chain" id="PRO_5044702462" evidence="1">
    <location>
        <begin position="21"/>
        <end position="482"/>
    </location>
</feature>
<dbReference type="Proteomes" id="UP001165740">
    <property type="component" value="Chromosome 14"/>
</dbReference>
<dbReference type="GeneID" id="106053177"/>
<dbReference type="RefSeq" id="XP_055866299.1">
    <property type="nucleotide sequence ID" value="XM_056010324.1"/>
</dbReference>
<evidence type="ECO:0000256" key="1">
    <source>
        <dbReference type="SAM" id="SignalP"/>
    </source>
</evidence>
<accession>A0A9W2YUK8</accession>
<evidence type="ECO:0000313" key="2">
    <source>
        <dbReference type="Proteomes" id="UP001165740"/>
    </source>
</evidence>
<reference evidence="3 4" key="1">
    <citation type="submission" date="2025-04" db="UniProtKB">
        <authorList>
            <consortium name="RefSeq"/>
        </authorList>
    </citation>
    <scope>IDENTIFICATION</scope>
</reference>
<evidence type="ECO:0000313" key="3">
    <source>
        <dbReference type="RefSeq" id="XP_055866299.1"/>
    </source>
</evidence>
<gene>
    <name evidence="3 4 5" type="primary">LOC106053177</name>
</gene>
<keyword evidence="2" id="KW-1185">Reference proteome</keyword>
<keyword evidence="1" id="KW-0732">Signal</keyword>
<evidence type="ECO:0000313" key="5">
    <source>
        <dbReference type="RefSeq" id="XP_055866301.1"/>
    </source>
</evidence>
<protein>
    <submittedName>
        <fullName evidence="3 4">Uncharacterized protein LOC106053177 isoform X2</fullName>
    </submittedName>
</protein>
<dbReference type="RefSeq" id="XP_055866300.1">
    <property type="nucleotide sequence ID" value="XM_056010325.1"/>
</dbReference>
<organism evidence="2 4">
    <name type="scientific">Biomphalaria glabrata</name>
    <name type="common">Bloodfluke planorb</name>
    <name type="synonym">Freshwater snail</name>
    <dbReference type="NCBI Taxonomy" id="6526"/>
    <lineage>
        <taxon>Eukaryota</taxon>
        <taxon>Metazoa</taxon>
        <taxon>Spiralia</taxon>
        <taxon>Lophotrochozoa</taxon>
        <taxon>Mollusca</taxon>
        <taxon>Gastropoda</taxon>
        <taxon>Heterobranchia</taxon>
        <taxon>Euthyneura</taxon>
        <taxon>Panpulmonata</taxon>
        <taxon>Hygrophila</taxon>
        <taxon>Lymnaeoidea</taxon>
        <taxon>Planorbidae</taxon>
        <taxon>Biomphalaria</taxon>
    </lineage>
</organism>
<dbReference type="AlphaFoldDB" id="A0A9W2YUK8"/>
<sequence>MARTYILFLIILGHFRDSVTEVVYLNPYTKQSYSGCQEGFIDGLDRYIYNGTLDTTSQLLNIRQIVRFQMQTSSLTGYNTVCQVSIYPNCDNTDKMDACYCRNLQHSKVELILNLTATMIFSNGTLRIEWPQIFSSSDISNEHPIPITYAQPVATLKVDNVTVSLDECNIQLTAATHWIEWCVTGLSSPILTLNISATTLQSQSECIRYTYTNSSSERNPINLSVSYLELDGCRRTNRTYCFLNSHIGDSVTEVVHLNPYTKQSYSGCQEKFIDGLDRYIYNGTLDTTSQDLSRRQIVYFEMQTSSLTGYYIVCQVSIYPNCDNTDTLGACYCRNVQHSKVELILNLTATMRFSNGTLRILWPQFGSSSDISNEELIPITYAQPVATLKVDNVHVSLDTCDFQLTTTHLIEWCVTGLHSYILTLNVSSTGLRSHNECIKFTYTFSSSECSPINFSVSYLELDGRRRANRKSCFLDIPVEEMQ</sequence>
<feature type="signal peptide" evidence="1">
    <location>
        <begin position="1"/>
        <end position="20"/>
    </location>
</feature>
<proteinExistence type="predicted"/>